<dbReference type="PIRSF" id="PIRSF010376">
    <property type="entry name" value="IspE"/>
    <property type="match status" value="1"/>
</dbReference>
<evidence type="ECO:0000256" key="8">
    <source>
        <dbReference type="ARBA" id="ARBA00032554"/>
    </source>
</evidence>
<evidence type="ECO:0000256" key="2">
    <source>
        <dbReference type="ARBA" id="ARBA00012052"/>
    </source>
</evidence>
<dbReference type="EC" id="2.7.1.148" evidence="2 9"/>
<name>A0A1H6WWM5_9BACT</name>
<dbReference type="GO" id="GO:0005524">
    <property type="term" value="F:ATP binding"/>
    <property type="evidence" value="ECO:0007669"/>
    <property type="project" value="UniProtKB-UniRule"/>
</dbReference>
<keyword evidence="6 9" id="KW-0418">Kinase</keyword>
<proteinExistence type="inferred from homology"/>
<dbReference type="InterPro" id="IPR013750">
    <property type="entry name" value="GHMP_kinase_C_dom"/>
</dbReference>
<dbReference type="HAMAP" id="MF_00061">
    <property type="entry name" value="IspE"/>
    <property type="match status" value="1"/>
</dbReference>
<feature type="active site" evidence="9">
    <location>
        <position position="8"/>
    </location>
</feature>
<evidence type="ECO:0000313" key="12">
    <source>
        <dbReference type="EMBL" id="SEJ19704.1"/>
    </source>
</evidence>
<dbReference type="EMBL" id="FNZH01000002">
    <property type="protein sequence ID" value="SEJ19704.1"/>
    <property type="molecule type" value="Genomic_DNA"/>
</dbReference>
<organism evidence="12 13">
    <name type="scientific">Cyclobacterium xiamenense</name>
    <dbReference type="NCBI Taxonomy" id="1297121"/>
    <lineage>
        <taxon>Bacteria</taxon>
        <taxon>Pseudomonadati</taxon>
        <taxon>Bacteroidota</taxon>
        <taxon>Cytophagia</taxon>
        <taxon>Cytophagales</taxon>
        <taxon>Cyclobacteriaceae</taxon>
        <taxon>Cyclobacterium</taxon>
    </lineage>
</organism>
<dbReference type="GO" id="GO:0016114">
    <property type="term" value="P:terpenoid biosynthetic process"/>
    <property type="evidence" value="ECO:0007669"/>
    <property type="project" value="UniProtKB-UniRule"/>
</dbReference>
<dbReference type="InterPro" id="IPR004424">
    <property type="entry name" value="IspE"/>
</dbReference>
<dbReference type="Pfam" id="PF08544">
    <property type="entry name" value="GHMP_kinases_C"/>
    <property type="match status" value="1"/>
</dbReference>
<keyword evidence="5 9" id="KW-0547">Nucleotide-binding</keyword>
<evidence type="ECO:0000259" key="11">
    <source>
        <dbReference type="Pfam" id="PF08544"/>
    </source>
</evidence>
<evidence type="ECO:0000256" key="4">
    <source>
        <dbReference type="ARBA" id="ARBA00022679"/>
    </source>
</evidence>
<dbReference type="GO" id="GO:0019288">
    <property type="term" value="P:isopentenyl diphosphate biosynthetic process, methylerythritol 4-phosphate pathway"/>
    <property type="evidence" value="ECO:0007669"/>
    <property type="project" value="UniProtKB-UniRule"/>
</dbReference>
<keyword evidence="9" id="KW-0414">Isoprene biosynthesis</keyword>
<comment type="pathway">
    <text evidence="9">Isoprenoid biosynthesis; isopentenyl diphosphate biosynthesis via DXP pathway; isopentenyl diphosphate from 1-deoxy-D-xylulose 5-phosphate: step 3/6.</text>
</comment>
<feature type="binding site" evidence="9">
    <location>
        <begin position="91"/>
        <end position="101"/>
    </location>
    <ligand>
        <name>ATP</name>
        <dbReference type="ChEBI" id="CHEBI:30616"/>
    </ligand>
</feature>
<keyword evidence="13" id="KW-1185">Reference proteome</keyword>
<protein>
    <recommendedName>
        <fullName evidence="3 9">4-diphosphocytidyl-2-C-methyl-D-erythritol kinase</fullName>
        <shortName evidence="9">CMK</shortName>
        <ecNumber evidence="2 9">2.7.1.148</ecNumber>
    </recommendedName>
    <alternativeName>
        <fullName evidence="8 9">4-(cytidine-5'-diphospho)-2-C-methyl-D-erythritol kinase</fullName>
    </alternativeName>
</protein>
<feature type="domain" description="GHMP kinase N-terminal" evidence="10">
    <location>
        <begin position="63"/>
        <end position="138"/>
    </location>
</feature>
<keyword evidence="7 9" id="KW-0067">ATP-binding</keyword>
<dbReference type="OrthoDB" id="9809438at2"/>
<sequence>MITFPNAKINLGLHILGKRSDGFHEIESCLYPIPLTDALEIIPSPALTFSSSGNAIPGAEADNLILRAYQLLANDFPEVSPVAVHLHKHIPIGAGLGGGSSDAAFALQTLNRMFDLALSDQKLAEYAGKLGSDCPFFIRNNPQLARGRGEMLEEVAVSLAGNWLFLVHPGIHVSTAEAYAGVRPGPATKKLADVLANPASWKQELVNDFEKSIFANHPEIARIKERLYVAGAWYAAMSGSGSAVVGLFAGEPKNLNFPSDYFCFSQQLS</sequence>
<dbReference type="InterPro" id="IPR014721">
    <property type="entry name" value="Ribsml_uS5_D2-typ_fold_subgr"/>
</dbReference>
<dbReference type="Pfam" id="PF00288">
    <property type="entry name" value="GHMP_kinases_N"/>
    <property type="match status" value="1"/>
</dbReference>
<dbReference type="STRING" id="1416801.SAMN05192553_102868"/>
<evidence type="ECO:0000256" key="5">
    <source>
        <dbReference type="ARBA" id="ARBA00022741"/>
    </source>
</evidence>
<evidence type="ECO:0000259" key="10">
    <source>
        <dbReference type="Pfam" id="PF00288"/>
    </source>
</evidence>
<feature type="active site" evidence="9">
    <location>
        <position position="133"/>
    </location>
</feature>
<dbReference type="Proteomes" id="UP000199403">
    <property type="component" value="Unassembled WGS sequence"/>
</dbReference>
<dbReference type="InterPro" id="IPR006204">
    <property type="entry name" value="GHMP_kinase_N_dom"/>
</dbReference>
<dbReference type="Gene3D" id="3.30.230.10">
    <property type="match status" value="1"/>
</dbReference>
<comment type="function">
    <text evidence="9">Catalyzes the phosphorylation of the position 2 hydroxy group of 4-diphosphocytidyl-2C-methyl-D-erythritol.</text>
</comment>
<dbReference type="PANTHER" id="PTHR43527:SF2">
    <property type="entry name" value="4-DIPHOSPHOCYTIDYL-2-C-METHYL-D-ERYTHRITOL KINASE, CHLOROPLASTIC"/>
    <property type="match status" value="1"/>
</dbReference>
<dbReference type="SUPFAM" id="SSF55060">
    <property type="entry name" value="GHMP Kinase, C-terminal domain"/>
    <property type="match status" value="1"/>
</dbReference>
<dbReference type="NCBIfam" id="TIGR00154">
    <property type="entry name" value="ispE"/>
    <property type="match status" value="1"/>
</dbReference>
<dbReference type="InterPro" id="IPR020568">
    <property type="entry name" value="Ribosomal_Su5_D2-typ_SF"/>
</dbReference>
<feature type="domain" description="GHMP kinase C-terminal" evidence="11">
    <location>
        <begin position="202"/>
        <end position="249"/>
    </location>
</feature>
<dbReference type="RefSeq" id="WP_092172829.1">
    <property type="nucleotide sequence ID" value="NZ_FNZH01000002.1"/>
</dbReference>
<dbReference type="UniPathway" id="UPA00056">
    <property type="reaction ID" value="UER00094"/>
</dbReference>
<reference evidence="13" key="1">
    <citation type="submission" date="2016-10" db="EMBL/GenBank/DDBJ databases">
        <authorList>
            <person name="Varghese N."/>
            <person name="Submissions S."/>
        </authorList>
    </citation>
    <scope>NUCLEOTIDE SEQUENCE [LARGE SCALE GENOMIC DNA]</scope>
    <source>
        <strain evidence="13">IBRC-M 10761</strain>
    </source>
</reference>
<evidence type="ECO:0000256" key="1">
    <source>
        <dbReference type="ARBA" id="ARBA00009684"/>
    </source>
</evidence>
<dbReference type="Gene3D" id="3.30.70.890">
    <property type="entry name" value="GHMP kinase, C-terminal domain"/>
    <property type="match status" value="1"/>
</dbReference>
<dbReference type="PANTHER" id="PTHR43527">
    <property type="entry name" value="4-DIPHOSPHOCYTIDYL-2-C-METHYL-D-ERYTHRITOL KINASE, CHLOROPLASTIC"/>
    <property type="match status" value="1"/>
</dbReference>
<comment type="catalytic activity">
    <reaction evidence="9">
        <text>4-CDP-2-C-methyl-D-erythritol + ATP = 4-CDP-2-C-methyl-D-erythritol 2-phosphate + ADP + H(+)</text>
        <dbReference type="Rhea" id="RHEA:18437"/>
        <dbReference type="ChEBI" id="CHEBI:15378"/>
        <dbReference type="ChEBI" id="CHEBI:30616"/>
        <dbReference type="ChEBI" id="CHEBI:57823"/>
        <dbReference type="ChEBI" id="CHEBI:57919"/>
        <dbReference type="ChEBI" id="CHEBI:456216"/>
        <dbReference type="EC" id="2.7.1.148"/>
    </reaction>
</comment>
<evidence type="ECO:0000256" key="6">
    <source>
        <dbReference type="ARBA" id="ARBA00022777"/>
    </source>
</evidence>
<evidence type="ECO:0000256" key="3">
    <source>
        <dbReference type="ARBA" id="ARBA00017473"/>
    </source>
</evidence>
<accession>A0A1H6WWM5</accession>
<dbReference type="InterPro" id="IPR036554">
    <property type="entry name" value="GHMP_kinase_C_sf"/>
</dbReference>
<comment type="similarity">
    <text evidence="1 9">Belongs to the GHMP kinase family. IspE subfamily.</text>
</comment>
<evidence type="ECO:0000256" key="7">
    <source>
        <dbReference type="ARBA" id="ARBA00022840"/>
    </source>
</evidence>
<dbReference type="AlphaFoldDB" id="A0A1H6WWM5"/>
<evidence type="ECO:0000256" key="9">
    <source>
        <dbReference type="HAMAP-Rule" id="MF_00061"/>
    </source>
</evidence>
<dbReference type="SUPFAM" id="SSF54211">
    <property type="entry name" value="Ribosomal protein S5 domain 2-like"/>
    <property type="match status" value="1"/>
</dbReference>
<evidence type="ECO:0000313" key="13">
    <source>
        <dbReference type="Proteomes" id="UP000199403"/>
    </source>
</evidence>
<dbReference type="GO" id="GO:0050515">
    <property type="term" value="F:4-(cytidine 5'-diphospho)-2-C-methyl-D-erythritol kinase activity"/>
    <property type="evidence" value="ECO:0007669"/>
    <property type="project" value="UniProtKB-UniRule"/>
</dbReference>
<gene>
    <name evidence="9" type="primary">ispE</name>
    <name evidence="12" type="ORF">SAMN05192553_102868</name>
</gene>
<keyword evidence="4 9" id="KW-0808">Transferase</keyword>